<evidence type="ECO:0000259" key="4">
    <source>
        <dbReference type="Pfam" id="PF00534"/>
    </source>
</evidence>
<feature type="domain" description="Glycosyl transferase family 1" evidence="4">
    <location>
        <begin position="396"/>
        <end position="551"/>
    </location>
</feature>
<dbReference type="PANTHER" id="PTHR12526">
    <property type="entry name" value="GLYCOSYLTRANSFERASE"/>
    <property type="match status" value="1"/>
</dbReference>
<name>A0ABT8BDJ4_9HYPH</name>
<dbReference type="GO" id="GO:0016757">
    <property type="term" value="F:glycosyltransferase activity"/>
    <property type="evidence" value="ECO:0007669"/>
    <property type="project" value="UniProtKB-KW"/>
</dbReference>
<dbReference type="InterPro" id="IPR001296">
    <property type="entry name" value="Glyco_trans_1"/>
</dbReference>
<dbReference type="Gene3D" id="3.40.50.2000">
    <property type="entry name" value="Glycogen Phosphorylase B"/>
    <property type="match status" value="2"/>
</dbReference>
<dbReference type="EMBL" id="JAUFPX010000002">
    <property type="protein sequence ID" value="MDN3589373.1"/>
    <property type="molecule type" value="Genomic_DNA"/>
</dbReference>
<dbReference type="EC" id="2.4.-.-" evidence="5"/>
<evidence type="ECO:0000256" key="3">
    <source>
        <dbReference type="ARBA" id="ARBA00022679"/>
    </source>
</evidence>
<dbReference type="Proteomes" id="UP001224644">
    <property type="component" value="Unassembled WGS sequence"/>
</dbReference>
<proteinExistence type="inferred from homology"/>
<evidence type="ECO:0000256" key="2">
    <source>
        <dbReference type="ARBA" id="ARBA00022676"/>
    </source>
</evidence>
<evidence type="ECO:0000313" key="5">
    <source>
        <dbReference type="EMBL" id="MDN3589373.1"/>
    </source>
</evidence>
<dbReference type="InterPro" id="IPR029044">
    <property type="entry name" value="Nucleotide-diphossugar_trans"/>
</dbReference>
<sequence length="654" mass="68134">MTVPATLPDGRAWPNLLILTASAPDAPGFRATAASVTAQGYGPVEHHAIPPGPEAAAACVDALLSETGADYVLVLRAGDLLAPGALAALALEAFLDSADVVTGLRVLFGAAVLGLDAVAQDPGLLDGAVPSGSLGAFTGGECLLSRAALHRAGGLDLSLAHPIADLWPRLAGLRLARIGRPVLLQYEQDLVPVPPPPGLAIAALTDHGAVGGAGIAHRRLTEALVLAGHGVTNHRLAGEIVPAGAEWQDSFPRTEAAIRDGGYDLLLVGNIHGATRRPGILARLGRHLPIAIVLHDLFSITGRCAFPWGCTRLVTGCDALCPTATQYPHLAPSRIAGMHAEKRAFLTAADGPLLLANSAWTHDYTRANAPADTALARIDLAFPAGAFRPGDRAALRRHLGLPAGDVLVMFAAVIADAPGKGFLDLAATLRRLARPGLGFVVVGRLDDPAALGLPNLFVAGPIGDEAILAQWYGACDIHVTASLNETLGQTPVEAGLCGIPTVAYRASGLTTAVIDGVSGLLVPHRPGALGEALATLIEDEDMRQRLGAYARIAFENRFTHAAAALRFNDVLVARGLVPAPIDGRLRFSPALLGRFAFAQDRHPGESGTVPAPSSAPIRLLRRAKRAVLGRDLPLWVRRGLYAGSFLARTLRRHR</sequence>
<keyword evidence="6" id="KW-1185">Reference proteome</keyword>
<keyword evidence="3 5" id="KW-0808">Transferase</keyword>
<dbReference type="SUPFAM" id="SSF53448">
    <property type="entry name" value="Nucleotide-diphospho-sugar transferases"/>
    <property type="match status" value="1"/>
</dbReference>
<keyword evidence="2 5" id="KW-0328">Glycosyltransferase</keyword>
<protein>
    <submittedName>
        <fullName evidence="5">Glycosyltransferase</fullName>
        <ecNumber evidence="5">2.4.-.-</ecNumber>
    </submittedName>
</protein>
<dbReference type="PANTHER" id="PTHR12526:SF640">
    <property type="entry name" value="COLANIC ACID BIOSYNTHESIS GLYCOSYLTRANSFERASE WCAL-RELATED"/>
    <property type="match status" value="1"/>
</dbReference>
<dbReference type="Pfam" id="PF00534">
    <property type="entry name" value="Glycos_transf_1"/>
    <property type="match status" value="1"/>
</dbReference>
<organism evidence="5 6">
    <name type="scientific">Methylobacterium adhaesivum</name>
    <dbReference type="NCBI Taxonomy" id="333297"/>
    <lineage>
        <taxon>Bacteria</taxon>
        <taxon>Pseudomonadati</taxon>
        <taxon>Pseudomonadota</taxon>
        <taxon>Alphaproteobacteria</taxon>
        <taxon>Hyphomicrobiales</taxon>
        <taxon>Methylobacteriaceae</taxon>
        <taxon>Methylobacterium</taxon>
    </lineage>
</organism>
<accession>A0ABT8BDJ4</accession>
<evidence type="ECO:0000256" key="1">
    <source>
        <dbReference type="ARBA" id="ARBA00009481"/>
    </source>
</evidence>
<dbReference type="RefSeq" id="WP_238223763.1">
    <property type="nucleotide sequence ID" value="NZ_BPQD01000007.1"/>
</dbReference>
<evidence type="ECO:0000313" key="6">
    <source>
        <dbReference type="Proteomes" id="UP001224644"/>
    </source>
</evidence>
<comment type="caution">
    <text evidence="5">The sequence shown here is derived from an EMBL/GenBank/DDBJ whole genome shotgun (WGS) entry which is preliminary data.</text>
</comment>
<dbReference type="SUPFAM" id="SSF53756">
    <property type="entry name" value="UDP-Glycosyltransferase/glycogen phosphorylase"/>
    <property type="match status" value="1"/>
</dbReference>
<gene>
    <name evidence="5" type="ORF">QWZ12_01980</name>
</gene>
<reference evidence="6" key="1">
    <citation type="journal article" date="2019" name="Int. J. Syst. Evol. Microbiol.">
        <title>The Global Catalogue of Microorganisms (GCM) 10K type strain sequencing project: providing services to taxonomists for standard genome sequencing and annotation.</title>
        <authorList>
            <consortium name="The Broad Institute Genomics Platform"/>
            <consortium name="The Broad Institute Genome Sequencing Center for Infectious Disease"/>
            <person name="Wu L."/>
            <person name="Ma J."/>
        </authorList>
    </citation>
    <scope>NUCLEOTIDE SEQUENCE [LARGE SCALE GENOMIC DNA]</scope>
    <source>
        <strain evidence="6">CECT 7069</strain>
    </source>
</reference>
<comment type="similarity">
    <text evidence="1">Belongs to the glycosyltransferase group 1 family. Glycosyltransferase 4 subfamily.</text>
</comment>